<dbReference type="PANTHER" id="PTHR42901:SF1">
    <property type="entry name" value="ALCOHOL DEHYDROGENASE"/>
    <property type="match status" value="1"/>
</dbReference>
<dbReference type="Pfam" id="PF00106">
    <property type="entry name" value="adh_short"/>
    <property type="match status" value="1"/>
</dbReference>
<organism evidence="4 5">
    <name type="scientific">Pedobacter segetis</name>
    <dbReference type="NCBI Taxonomy" id="2793069"/>
    <lineage>
        <taxon>Bacteria</taxon>
        <taxon>Pseudomonadati</taxon>
        <taxon>Bacteroidota</taxon>
        <taxon>Sphingobacteriia</taxon>
        <taxon>Sphingobacteriales</taxon>
        <taxon>Sphingobacteriaceae</taxon>
        <taxon>Pedobacter</taxon>
    </lineage>
</organism>
<reference evidence="4 5" key="1">
    <citation type="submission" date="2020-12" db="EMBL/GenBank/DDBJ databases">
        <title>Bacterial novel species Pedobacter sp. SD-b isolated from soil.</title>
        <authorList>
            <person name="Jung H.-Y."/>
        </authorList>
    </citation>
    <scope>NUCLEOTIDE SEQUENCE [LARGE SCALE GENOMIC DNA]</scope>
    <source>
        <strain evidence="4 5">SD-b</strain>
    </source>
</reference>
<proteinExistence type="inferred from homology"/>
<evidence type="ECO:0000256" key="3">
    <source>
        <dbReference type="RuleBase" id="RU000363"/>
    </source>
</evidence>
<dbReference type="PRINTS" id="PR00080">
    <property type="entry name" value="SDRFAMILY"/>
</dbReference>
<comment type="caution">
    <text evidence="4">The sequence shown here is derived from an EMBL/GenBank/DDBJ whole genome shotgun (WGS) entry which is preliminary data.</text>
</comment>
<dbReference type="InterPro" id="IPR036291">
    <property type="entry name" value="NAD(P)-bd_dom_sf"/>
</dbReference>
<keyword evidence="5" id="KW-1185">Reference proteome</keyword>
<dbReference type="CDD" id="cd05233">
    <property type="entry name" value="SDR_c"/>
    <property type="match status" value="1"/>
</dbReference>
<protein>
    <submittedName>
        <fullName evidence="4">SDR family oxidoreductase</fullName>
    </submittedName>
</protein>
<dbReference type="EMBL" id="JAEHFY010000020">
    <property type="protein sequence ID" value="MBK0383984.1"/>
    <property type="molecule type" value="Genomic_DNA"/>
</dbReference>
<accession>A0ABS1BM66</accession>
<dbReference type="PRINTS" id="PR00081">
    <property type="entry name" value="GDHRDH"/>
</dbReference>
<evidence type="ECO:0000313" key="4">
    <source>
        <dbReference type="EMBL" id="MBK0383984.1"/>
    </source>
</evidence>
<gene>
    <name evidence="4" type="ORF">I5M32_13530</name>
</gene>
<dbReference type="SUPFAM" id="SSF51735">
    <property type="entry name" value="NAD(P)-binding Rossmann-fold domains"/>
    <property type="match status" value="1"/>
</dbReference>
<dbReference type="Gene3D" id="3.40.50.720">
    <property type="entry name" value="NAD(P)-binding Rossmann-like Domain"/>
    <property type="match status" value="1"/>
</dbReference>
<dbReference type="InterPro" id="IPR002347">
    <property type="entry name" value="SDR_fam"/>
</dbReference>
<keyword evidence="2" id="KW-0560">Oxidoreductase</keyword>
<dbReference type="PANTHER" id="PTHR42901">
    <property type="entry name" value="ALCOHOL DEHYDROGENASE"/>
    <property type="match status" value="1"/>
</dbReference>
<name>A0ABS1BM66_9SPHI</name>
<evidence type="ECO:0000256" key="1">
    <source>
        <dbReference type="ARBA" id="ARBA00006484"/>
    </source>
</evidence>
<evidence type="ECO:0000256" key="2">
    <source>
        <dbReference type="ARBA" id="ARBA00023002"/>
    </source>
</evidence>
<dbReference type="RefSeq" id="WP_200587279.1">
    <property type="nucleotide sequence ID" value="NZ_JAEHFY010000020.1"/>
</dbReference>
<sequence>MQTTSLDDQIETKKIVITGASSGIGFETAIDLALKGHQIIAIARTKEKLQNLHKIIKSLNPDAKIYPVVFDILNDDENILTNFVIQQFGAFNILINNAGTLINKPFKQLTELDMAEMFQSNVLSHFRMIQALIPLMQPNSHIVNVGSMGGYQGSSKFSGLAAYSASKAALHNLTECLAQELIEDKISVNCLALGSAQTEMLEKAFPGFQSPVQAFEMGQYLADFALTGNKFFNGKILPVALSTP</sequence>
<comment type="similarity">
    <text evidence="1 3">Belongs to the short-chain dehydrogenases/reductases (SDR) family.</text>
</comment>
<dbReference type="Proteomes" id="UP000660024">
    <property type="component" value="Unassembled WGS sequence"/>
</dbReference>
<evidence type="ECO:0000313" key="5">
    <source>
        <dbReference type="Proteomes" id="UP000660024"/>
    </source>
</evidence>